<gene>
    <name evidence="4" type="ORF">Ga0074812_105277</name>
</gene>
<evidence type="ECO:0000256" key="2">
    <source>
        <dbReference type="SAM" id="Phobius"/>
    </source>
</evidence>
<dbReference type="InterPro" id="IPR010982">
    <property type="entry name" value="Lambda_DNA-bd_dom_sf"/>
</dbReference>
<evidence type="ECO:0000256" key="1">
    <source>
        <dbReference type="SAM" id="MobiDB-lite"/>
    </source>
</evidence>
<evidence type="ECO:0000313" key="4">
    <source>
        <dbReference type="EMBL" id="CUU55625.1"/>
    </source>
</evidence>
<dbReference type="EMBL" id="FAOZ01000005">
    <property type="protein sequence ID" value="CUU55625.1"/>
    <property type="molecule type" value="Genomic_DNA"/>
</dbReference>
<feature type="region of interest" description="Disordered" evidence="1">
    <location>
        <begin position="1"/>
        <end position="22"/>
    </location>
</feature>
<dbReference type="GO" id="GO:0003677">
    <property type="term" value="F:DNA binding"/>
    <property type="evidence" value="ECO:0007669"/>
    <property type="project" value="InterPro"/>
</dbReference>
<dbReference type="PANTHER" id="PTHR34475:SF1">
    <property type="entry name" value="CYTOSKELETON PROTEIN RODZ"/>
    <property type="match status" value="1"/>
</dbReference>
<sequence length="306" mass="30390">MQSADEPATPGPDASRQAGPDSIGATLAAARRAAGLTIDDVSDRTRIRASLIEQIEREDFSGCGGTVYARGHLRSIATTLELDPAPLLAAYDAGHERVPSPVVVASSEFDPLNGGGARRGMGGFRWAPAMIASLVVVCVLALVALVLPGGGGDEDDATARPSAVPSTAAATAPAAPTAAATPSQPPGVNVRVEAHDAQSWLEVRDEGGKPLLAQLLQQGDSREVSSEGALEIKMGNAGAVDLTCNGRDLGKAGGPGEVVTIRLALAESGGGCAVGGGDGRATGLAAAGRPAVSGVTGAAVQPGGTR</sequence>
<accession>A0A0S4QK43</accession>
<proteinExistence type="predicted"/>
<dbReference type="SUPFAM" id="SSF47413">
    <property type="entry name" value="lambda repressor-like DNA-binding domains"/>
    <property type="match status" value="1"/>
</dbReference>
<feature type="transmembrane region" description="Helical" evidence="2">
    <location>
        <begin position="126"/>
        <end position="147"/>
    </location>
</feature>
<dbReference type="Pfam" id="PF13413">
    <property type="entry name" value="HTH_25"/>
    <property type="match status" value="1"/>
</dbReference>
<organism evidence="4 5">
    <name type="scientific">Parafrankia irregularis</name>
    <dbReference type="NCBI Taxonomy" id="795642"/>
    <lineage>
        <taxon>Bacteria</taxon>
        <taxon>Bacillati</taxon>
        <taxon>Actinomycetota</taxon>
        <taxon>Actinomycetes</taxon>
        <taxon>Frankiales</taxon>
        <taxon>Frankiaceae</taxon>
        <taxon>Parafrankia</taxon>
    </lineage>
</organism>
<keyword evidence="2" id="KW-0812">Transmembrane</keyword>
<feature type="region of interest" description="Disordered" evidence="1">
    <location>
        <begin position="153"/>
        <end position="187"/>
    </location>
</feature>
<keyword evidence="2" id="KW-0472">Membrane</keyword>
<feature type="compositionally biased region" description="Low complexity" evidence="1">
    <location>
        <begin position="159"/>
        <end position="182"/>
    </location>
</feature>
<name>A0A0S4QK43_9ACTN</name>
<protein>
    <recommendedName>
        <fullName evidence="3">Cytoskeleton protein RodZ-like C-terminal domain-containing protein</fullName>
    </recommendedName>
</protein>
<evidence type="ECO:0000259" key="3">
    <source>
        <dbReference type="Pfam" id="PF13464"/>
    </source>
</evidence>
<evidence type="ECO:0000313" key="5">
    <source>
        <dbReference type="Proteomes" id="UP000198802"/>
    </source>
</evidence>
<reference evidence="5" key="1">
    <citation type="submission" date="2015-11" db="EMBL/GenBank/DDBJ databases">
        <authorList>
            <person name="Varghese N."/>
        </authorList>
    </citation>
    <scope>NUCLEOTIDE SEQUENCE [LARGE SCALE GENOMIC DNA]</scope>
    <source>
        <strain evidence="5">DSM 45899</strain>
    </source>
</reference>
<dbReference type="Proteomes" id="UP000198802">
    <property type="component" value="Unassembled WGS sequence"/>
</dbReference>
<dbReference type="PANTHER" id="PTHR34475">
    <property type="match status" value="1"/>
</dbReference>
<keyword evidence="5" id="KW-1185">Reference proteome</keyword>
<dbReference type="Gene3D" id="1.10.260.40">
    <property type="entry name" value="lambda repressor-like DNA-binding domains"/>
    <property type="match status" value="1"/>
</dbReference>
<dbReference type="InterPro" id="IPR025194">
    <property type="entry name" value="RodZ-like_C"/>
</dbReference>
<keyword evidence="2" id="KW-1133">Transmembrane helix</keyword>
<dbReference type="Pfam" id="PF13464">
    <property type="entry name" value="RodZ_C"/>
    <property type="match status" value="1"/>
</dbReference>
<dbReference type="RefSeq" id="WP_091274381.1">
    <property type="nucleotide sequence ID" value="NZ_FAOZ01000005.1"/>
</dbReference>
<dbReference type="InterPro" id="IPR050400">
    <property type="entry name" value="Bact_Cytoskel_RodZ"/>
</dbReference>
<feature type="domain" description="Cytoskeleton protein RodZ-like C-terminal" evidence="3">
    <location>
        <begin position="197"/>
        <end position="261"/>
    </location>
</feature>
<dbReference type="AlphaFoldDB" id="A0A0S4QK43"/>